<sequence>MSAIANNVSELIGHTPLVTINRITAGSPARVIAKVESFNPGSAVKDRIAAAIIDAAEESGSLKPGGTIVEATSGNTGVALAMVGASRGYHVVIAMPSSMSAERRALMRMFGAEIISTDPKDGMRGAVEAADQLVAERDNAVLAKQFANPANPAIHRATTAVEIWEDTDGAVDIFVAGIGTGGTVSGVGERLKELKPEVKVVGVEPASSPLLTEEKAGPHKIQGIGANFVPENLNRDILDEVIAVADEDAFEYARRAAREEGLLVGISAGAALKAADEIARRPENSGKNIVVLLPDTGERYLSTALFEGLRD</sequence>
<evidence type="ECO:0000256" key="3">
    <source>
        <dbReference type="ARBA" id="ARBA00022898"/>
    </source>
</evidence>
<dbReference type="NCBIfam" id="TIGR01139">
    <property type="entry name" value="cysK"/>
    <property type="match status" value="1"/>
</dbReference>
<dbReference type="OrthoDB" id="9805733at2"/>
<comment type="cofactor">
    <cofactor evidence="1 4">
        <name>pyridoxal 5'-phosphate</name>
        <dbReference type="ChEBI" id="CHEBI:597326"/>
    </cofactor>
</comment>
<dbReference type="FunFam" id="3.40.50.1100:FF:000118">
    <property type="entry name" value="Related to CYS4-cystathionine beta-synthase"/>
    <property type="match status" value="1"/>
</dbReference>
<dbReference type="Pfam" id="PF00291">
    <property type="entry name" value="PALP"/>
    <property type="match status" value="1"/>
</dbReference>
<dbReference type="CDD" id="cd01561">
    <property type="entry name" value="CBS_like"/>
    <property type="match status" value="1"/>
</dbReference>
<dbReference type="SUPFAM" id="SSF53686">
    <property type="entry name" value="Tryptophan synthase beta subunit-like PLP-dependent enzymes"/>
    <property type="match status" value="1"/>
</dbReference>
<dbReference type="InterPro" id="IPR001926">
    <property type="entry name" value="TrpB-like_PALP"/>
</dbReference>
<feature type="domain" description="Tryptophan synthase beta chain-like PALP" evidence="6">
    <location>
        <begin position="8"/>
        <end position="295"/>
    </location>
</feature>
<keyword evidence="3 4" id="KW-0663">Pyridoxal phosphate</keyword>
<evidence type="ECO:0000313" key="8">
    <source>
        <dbReference type="Proteomes" id="UP000186465"/>
    </source>
</evidence>
<dbReference type="RefSeq" id="WP_075361582.1">
    <property type="nucleotide sequence ID" value="NZ_MPDM01000004.1"/>
</dbReference>
<organism evidence="7 8">
    <name type="scientific">Boudabousia marimammalium</name>
    <dbReference type="NCBI Taxonomy" id="156892"/>
    <lineage>
        <taxon>Bacteria</taxon>
        <taxon>Bacillati</taxon>
        <taxon>Actinomycetota</taxon>
        <taxon>Actinomycetes</taxon>
        <taxon>Actinomycetales</taxon>
        <taxon>Actinomycetaceae</taxon>
        <taxon>Boudabousia</taxon>
    </lineage>
</organism>
<accession>A0A1Q5PP96</accession>
<dbReference type="EMBL" id="MPDM01000004">
    <property type="protein sequence ID" value="OKL49343.1"/>
    <property type="molecule type" value="Genomic_DNA"/>
</dbReference>
<feature type="binding site" evidence="4">
    <location>
        <begin position="179"/>
        <end position="183"/>
    </location>
    <ligand>
        <name>pyridoxal 5'-phosphate</name>
        <dbReference type="ChEBI" id="CHEBI:597326"/>
    </ligand>
</feature>
<dbReference type="InterPro" id="IPR005859">
    <property type="entry name" value="CysK"/>
</dbReference>
<dbReference type="InterPro" id="IPR005856">
    <property type="entry name" value="Cys_synth"/>
</dbReference>
<feature type="modified residue" description="N6-(pyridoxal phosphate)lysine" evidence="5">
    <location>
        <position position="45"/>
    </location>
</feature>
<dbReference type="PANTHER" id="PTHR10314">
    <property type="entry name" value="CYSTATHIONINE BETA-SYNTHASE"/>
    <property type="match status" value="1"/>
</dbReference>
<gene>
    <name evidence="7" type="ORF">BM477_05035</name>
</gene>
<evidence type="ECO:0000256" key="2">
    <source>
        <dbReference type="ARBA" id="ARBA00007103"/>
    </source>
</evidence>
<evidence type="ECO:0000259" key="6">
    <source>
        <dbReference type="Pfam" id="PF00291"/>
    </source>
</evidence>
<dbReference type="FunFam" id="3.40.50.1100:FF:000003">
    <property type="entry name" value="Cystathionine beta-synthase"/>
    <property type="match status" value="1"/>
</dbReference>
<dbReference type="InterPro" id="IPR050214">
    <property type="entry name" value="Cys_Synth/Cystath_Beta-Synth"/>
</dbReference>
<keyword evidence="8" id="KW-1185">Reference proteome</keyword>
<evidence type="ECO:0000313" key="7">
    <source>
        <dbReference type="EMBL" id="OKL49343.1"/>
    </source>
</evidence>
<evidence type="ECO:0000256" key="5">
    <source>
        <dbReference type="PIRSR" id="PIRSR605856-51"/>
    </source>
</evidence>
<dbReference type="AlphaFoldDB" id="A0A1Q5PP96"/>
<dbReference type="Gene3D" id="3.40.50.1100">
    <property type="match status" value="2"/>
</dbReference>
<dbReference type="InterPro" id="IPR036052">
    <property type="entry name" value="TrpB-like_PALP_sf"/>
</dbReference>
<comment type="caution">
    <text evidence="7">The sequence shown here is derived from an EMBL/GenBank/DDBJ whole genome shotgun (WGS) entry which is preliminary data.</text>
</comment>
<comment type="similarity">
    <text evidence="2">Belongs to the cysteine synthase/cystathionine beta-synthase family.</text>
</comment>
<dbReference type="GO" id="GO:0004124">
    <property type="term" value="F:cysteine synthase activity"/>
    <property type="evidence" value="ECO:0007669"/>
    <property type="project" value="InterPro"/>
</dbReference>
<dbReference type="Proteomes" id="UP000186465">
    <property type="component" value="Unassembled WGS sequence"/>
</dbReference>
<proteinExistence type="inferred from homology"/>
<dbReference type="NCBIfam" id="TIGR01136">
    <property type="entry name" value="cysKM"/>
    <property type="match status" value="1"/>
</dbReference>
<evidence type="ECO:0000256" key="1">
    <source>
        <dbReference type="ARBA" id="ARBA00001933"/>
    </source>
</evidence>
<evidence type="ECO:0000256" key="4">
    <source>
        <dbReference type="PIRSR" id="PIRSR605856-50"/>
    </source>
</evidence>
<name>A0A1Q5PP96_9ACTO</name>
<feature type="binding site" evidence="4">
    <location>
        <position position="75"/>
    </location>
    <ligand>
        <name>pyridoxal 5'-phosphate</name>
        <dbReference type="ChEBI" id="CHEBI:597326"/>
    </ligand>
</feature>
<feature type="binding site" evidence="4">
    <location>
        <position position="267"/>
    </location>
    <ligand>
        <name>pyridoxal 5'-phosphate</name>
        <dbReference type="ChEBI" id="CHEBI:597326"/>
    </ligand>
</feature>
<dbReference type="STRING" id="156892.BM477_05035"/>
<dbReference type="GO" id="GO:0006535">
    <property type="term" value="P:cysteine biosynthetic process from serine"/>
    <property type="evidence" value="ECO:0007669"/>
    <property type="project" value="InterPro"/>
</dbReference>
<reference evidence="8" key="1">
    <citation type="submission" date="2016-11" db="EMBL/GenBank/DDBJ databases">
        <title>Actinomyces gypaetusis sp. nov. isolated from Gypaetus barbatus in Qinghai Tibet Plateau China.</title>
        <authorList>
            <person name="Meng X."/>
        </authorList>
    </citation>
    <scope>NUCLEOTIDE SEQUENCE [LARGE SCALE GENOMIC DNA]</scope>
    <source>
        <strain evidence="8">DSM 15383</strain>
    </source>
</reference>
<protein>
    <submittedName>
        <fullName evidence="7">Cysteine synthase A</fullName>
    </submittedName>
</protein>